<reference evidence="1" key="1">
    <citation type="submission" date="2021-06" db="EMBL/GenBank/DDBJ databases">
        <authorList>
            <person name="Kallberg Y."/>
            <person name="Tangrot J."/>
            <person name="Rosling A."/>
        </authorList>
    </citation>
    <scope>NUCLEOTIDE SEQUENCE</scope>
    <source>
        <strain evidence="1">28 12/20/2015</strain>
    </source>
</reference>
<name>A0ACA9QS09_9GLOM</name>
<organism evidence="1 2">
    <name type="scientific">Cetraspora pellucida</name>
    <dbReference type="NCBI Taxonomy" id="1433469"/>
    <lineage>
        <taxon>Eukaryota</taxon>
        <taxon>Fungi</taxon>
        <taxon>Fungi incertae sedis</taxon>
        <taxon>Mucoromycota</taxon>
        <taxon>Glomeromycotina</taxon>
        <taxon>Glomeromycetes</taxon>
        <taxon>Diversisporales</taxon>
        <taxon>Gigasporaceae</taxon>
        <taxon>Cetraspora</taxon>
    </lineage>
</organism>
<sequence length="66" mass="7762">LTDMENLIANCFENEKSDCVRFSETLKFDDDFINIPNENQEVDKKVIYHNIAESLLMSIETGSYYY</sequence>
<comment type="caution">
    <text evidence="1">The sequence shown here is derived from an EMBL/GenBank/DDBJ whole genome shotgun (WGS) entry which is preliminary data.</text>
</comment>
<evidence type="ECO:0000313" key="1">
    <source>
        <dbReference type="EMBL" id="CAG8760456.1"/>
    </source>
</evidence>
<dbReference type="Proteomes" id="UP000789366">
    <property type="component" value="Unassembled WGS sequence"/>
</dbReference>
<keyword evidence="2" id="KW-1185">Reference proteome</keyword>
<gene>
    <name evidence="1" type="ORF">SPELUC_LOCUS15093</name>
</gene>
<feature type="non-terminal residue" evidence="1">
    <location>
        <position position="1"/>
    </location>
</feature>
<protein>
    <submittedName>
        <fullName evidence="1">8517_t:CDS:1</fullName>
    </submittedName>
</protein>
<proteinExistence type="predicted"/>
<dbReference type="EMBL" id="CAJVPW010047991">
    <property type="protein sequence ID" value="CAG8760456.1"/>
    <property type="molecule type" value="Genomic_DNA"/>
</dbReference>
<accession>A0ACA9QS09</accession>
<evidence type="ECO:0000313" key="2">
    <source>
        <dbReference type="Proteomes" id="UP000789366"/>
    </source>
</evidence>